<keyword evidence="10 14" id="KW-0573">Peptidoglycan synthesis</keyword>
<dbReference type="GO" id="GO:0009252">
    <property type="term" value="P:peptidoglycan biosynthetic process"/>
    <property type="evidence" value="ECO:0007669"/>
    <property type="project" value="UniProtKB-UniRule"/>
</dbReference>
<dbReference type="GO" id="GO:0008763">
    <property type="term" value="F:UDP-N-acetylmuramate-L-alanine ligase activity"/>
    <property type="evidence" value="ECO:0007669"/>
    <property type="project" value="UniProtKB-UniRule"/>
</dbReference>
<dbReference type="PANTHER" id="PTHR43445">
    <property type="entry name" value="UDP-N-ACETYLMURAMATE--L-ALANINE LIGASE-RELATED"/>
    <property type="match status" value="1"/>
</dbReference>
<evidence type="ECO:0000256" key="7">
    <source>
        <dbReference type="ARBA" id="ARBA00022741"/>
    </source>
</evidence>
<dbReference type="InterPro" id="IPR004101">
    <property type="entry name" value="Mur_ligase_C"/>
</dbReference>
<gene>
    <name evidence="14" type="primary">murC</name>
    <name evidence="18" type="ORF">CLV92_10655</name>
</gene>
<dbReference type="UniPathway" id="UPA00219"/>
<comment type="caution">
    <text evidence="18">The sequence shown here is derived from an EMBL/GenBank/DDBJ whole genome shotgun (WGS) entry which is preliminary data.</text>
</comment>
<evidence type="ECO:0000313" key="19">
    <source>
        <dbReference type="Proteomes" id="UP000239485"/>
    </source>
</evidence>
<comment type="catalytic activity">
    <reaction evidence="13 14">
        <text>UDP-N-acetyl-alpha-D-muramate + L-alanine + ATP = UDP-N-acetyl-alpha-D-muramoyl-L-alanine + ADP + phosphate + H(+)</text>
        <dbReference type="Rhea" id="RHEA:23372"/>
        <dbReference type="ChEBI" id="CHEBI:15378"/>
        <dbReference type="ChEBI" id="CHEBI:30616"/>
        <dbReference type="ChEBI" id="CHEBI:43474"/>
        <dbReference type="ChEBI" id="CHEBI:57972"/>
        <dbReference type="ChEBI" id="CHEBI:70757"/>
        <dbReference type="ChEBI" id="CHEBI:83898"/>
        <dbReference type="ChEBI" id="CHEBI:456216"/>
        <dbReference type="EC" id="6.3.2.8"/>
    </reaction>
</comment>
<dbReference type="GO" id="GO:0071555">
    <property type="term" value="P:cell wall organization"/>
    <property type="evidence" value="ECO:0007669"/>
    <property type="project" value="UniProtKB-KW"/>
</dbReference>
<dbReference type="Gene3D" id="3.40.1190.10">
    <property type="entry name" value="Mur-like, catalytic domain"/>
    <property type="match status" value="1"/>
</dbReference>
<comment type="pathway">
    <text evidence="2 14">Cell wall biogenesis; peptidoglycan biosynthesis.</text>
</comment>
<evidence type="ECO:0000256" key="12">
    <source>
        <dbReference type="ARBA" id="ARBA00023316"/>
    </source>
</evidence>
<dbReference type="SUPFAM" id="SSF51984">
    <property type="entry name" value="MurCD N-terminal domain"/>
    <property type="match status" value="1"/>
</dbReference>
<dbReference type="HAMAP" id="MF_00046">
    <property type="entry name" value="MurC"/>
    <property type="match status" value="1"/>
</dbReference>
<feature type="domain" description="Mur ligase C-terminal" evidence="16">
    <location>
        <begin position="326"/>
        <end position="456"/>
    </location>
</feature>
<organism evidence="18 19">
    <name type="scientific">Kineococcus xinjiangensis</name>
    <dbReference type="NCBI Taxonomy" id="512762"/>
    <lineage>
        <taxon>Bacteria</taxon>
        <taxon>Bacillati</taxon>
        <taxon>Actinomycetota</taxon>
        <taxon>Actinomycetes</taxon>
        <taxon>Kineosporiales</taxon>
        <taxon>Kineosporiaceae</taxon>
        <taxon>Kineococcus</taxon>
    </lineage>
</organism>
<keyword evidence="11 14" id="KW-0131">Cell cycle</keyword>
<dbReference type="EC" id="6.3.2.8" evidence="3 14"/>
<dbReference type="GO" id="GO:0005524">
    <property type="term" value="F:ATP binding"/>
    <property type="evidence" value="ECO:0007669"/>
    <property type="project" value="UniProtKB-UniRule"/>
</dbReference>
<evidence type="ECO:0000256" key="5">
    <source>
        <dbReference type="ARBA" id="ARBA00022598"/>
    </source>
</evidence>
<dbReference type="Pfam" id="PF08245">
    <property type="entry name" value="Mur_ligase_M"/>
    <property type="match status" value="1"/>
</dbReference>
<evidence type="ECO:0000256" key="11">
    <source>
        <dbReference type="ARBA" id="ARBA00023306"/>
    </source>
</evidence>
<name>A0A2S6ILW6_9ACTN</name>
<evidence type="ECO:0000256" key="8">
    <source>
        <dbReference type="ARBA" id="ARBA00022840"/>
    </source>
</evidence>
<dbReference type="InterPro" id="IPR036565">
    <property type="entry name" value="Mur-like_cat_sf"/>
</dbReference>
<dbReference type="SUPFAM" id="SSF53244">
    <property type="entry name" value="MurD-like peptide ligases, peptide-binding domain"/>
    <property type="match status" value="1"/>
</dbReference>
<dbReference type="InterPro" id="IPR036615">
    <property type="entry name" value="Mur_ligase_C_dom_sf"/>
</dbReference>
<feature type="binding site" evidence="14">
    <location>
        <begin position="120"/>
        <end position="126"/>
    </location>
    <ligand>
        <name>ATP</name>
        <dbReference type="ChEBI" id="CHEBI:30616"/>
    </ligand>
</feature>
<dbReference type="AlphaFoldDB" id="A0A2S6ILW6"/>
<dbReference type="Gene3D" id="3.40.50.720">
    <property type="entry name" value="NAD(P)-binding Rossmann-like Domain"/>
    <property type="match status" value="1"/>
</dbReference>
<evidence type="ECO:0000259" key="17">
    <source>
        <dbReference type="Pfam" id="PF08245"/>
    </source>
</evidence>
<protein>
    <recommendedName>
        <fullName evidence="3 14">UDP-N-acetylmuramate--L-alanine ligase</fullName>
        <ecNumber evidence="3 14">6.3.2.8</ecNumber>
    </recommendedName>
    <alternativeName>
        <fullName evidence="14">UDP-N-acetylmuramoyl-L-alanine synthetase</fullName>
    </alternativeName>
</protein>
<dbReference type="PANTHER" id="PTHR43445:SF3">
    <property type="entry name" value="UDP-N-ACETYLMURAMATE--L-ALANINE LIGASE"/>
    <property type="match status" value="1"/>
</dbReference>
<dbReference type="EMBL" id="PTJD01000006">
    <property type="protein sequence ID" value="PPK95234.1"/>
    <property type="molecule type" value="Genomic_DNA"/>
</dbReference>
<keyword evidence="8 14" id="KW-0067">ATP-binding</keyword>
<evidence type="ECO:0000259" key="16">
    <source>
        <dbReference type="Pfam" id="PF02875"/>
    </source>
</evidence>
<proteinExistence type="inferred from homology"/>
<dbReference type="GO" id="GO:0008360">
    <property type="term" value="P:regulation of cell shape"/>
    <property type="evidence" value="ECO:0007669"/>
    <property type="project" value="UniProtKB-KW"/>
</dbReference>
<keyword evidence="5 14" id="KW-0436">Ligase</keyword>
<keyword evidence="6 14" id="KW-0132">Cell division</keyword>
<feature type="domain" description="Mur ligase central" evidence="17">
    <location>
        <begin position="118"/>
        <end position="304"/>
    </location>
</feature>
<keyword evidence="4 14" id="KW-0963">Cytoplasm</keyword>
<dbReference type="GO" id="GO:0051301">
    <property type="term" value="P:cell division"/>
    <property type="evidence" value="ECO:0007669"/>
    <property type="project" value="UniProtKB-KW"/>
</dbReference>
<dbReference type="Proteomes" id="UP000239485">
    <property type="component" value="Unassembled WGS sequence"/>
</dbReference>
<dbReference type="InterPro" id="IPR000713">
    <property type="entry name" value="Mur_ligase_N"/>
</dbReference>
<dbReference type="Pfam" id="PF02875">
    <property type="entry name" value="Mur_ligase_C"/>
    <property type="match status" value="1"/>
</dbReference>
<keyword evidence="7 14" id="KW-0547">Nucleotide-binding</keyword>
<dbReference type="InterPro" id="IPR013221">
    <property type="entry name" value="Mur_ligase_cen"/>
</dbReference>
<dbReference type="Pfam" id="PF01225">
    <property type="entry name" value="Mur_ligase"/>
    <property type="match status" value="1"/>
</dbReference>
<evidence type="ECO:0000256" key="4">
    <source>
        <dbReference type="ARBA" id="ARBA00022490"/>
    </source>
</evidence>
<evidence type="ECO:0000256" key="14">
    <source>
        <dbReference type="HAMAP-Rule" id="MF_00046"/>
    </source>
</evidence>
<dbReference type="Gene3D" id="3.90.190.20">
    <property type="entry name" value="Mur ligase, C-terminal domain"/>
    <property type="match status" value="1"/>
</dbReference>
<dbReference type="InterPro" id="IPR050061">
    <property type="entry name" value="MurCDEF_pg_biosynth"/>
</dbReference>
<dbReference type="NCBIfam" id="TIGR01082">
    <property type="entry name" value="murC"/>
    <property type="match status" value="1"/>
</dbReference>
<evidence type="ECO:0000256" key="9">
    <source>
        <dbReference type="ARBA" id="ARBA00022960"/>
    </source>
</evidence>
<evidence type="ECO:0000256" key="6">
    <source>
        <dbReference type="ARBA" id="ARBA00022618"/>
    </source>
</evidence>
<comment type="subcellular location">
    <subcellularLocation>
        <location evidence="1 14">Cytoplasm</location>
    </subcellularLocation>
</comment>
<dbReference type="SUPFAM" id="SSF53623">
    <property type="entry name" value="MurD-like peptide ligases, catalytic domain"/>
    <property type="match status" value="1"/>
</dbReference>
<dbReference type="InterPro" id="IPR005758">
    <property type="entry name" value="UDP-N-AcMur_Ala_ligase_MurC"/>
</dbReference>
<dbReference type="GO" id="GO:0005737">
    <property type="term" value="C:cytoplasm"/>
    <property type="evidence" value="ECO:0007669"/>
    <property type="project" value="UniProtKB-SubCell"/>
</dbReference>
<evidence type="ECO:0000256" key="13">
    <source>
        <dbReference type="ARBA" id="ARBA00047833"/>
    </source>
</evidence>
<keyword evidence="12 14" id="KW-0961">Cell wall biogenesis/degradation</keyword>
<feature type="domain" description="Mur ligase N-terminal catalytic" evidence="15">
    <location>
        <begin position="16"/>
        <end position="113"/>
    </location>
</feature>
<keyword evidence="19" id="KW-1185">Reference proteome</keyword>
<evidence type="ECO:0000256" key="1">
    <source>
        <dbReference type="ARBA" id="ARBA00004496"/>
    </source>
</evidence>
<accession>A0A2S6ILW6</accession>
<keyword evidence="9 14" id="KW-0133">Cell shape</keyword>
<evidence type="ECO:0000256" key="10">
    <source>
        <dbReference type="ARBA" id="ARBA00022984"/>
    </source>
</evidence>
<comment type="similarity">
    <text evidence="14">Belongs to the MurCDEF family.</text>
</comment>
<evidence type="ECO:0000313" key="18">
    <source>
        <dbReference type="EMBL" id="PPK95234.1"/>
    </source>
</evidence>
<sequence>MSADVRPDALGSLGRVHFVGIGGAGMSGIARLLLARGIPVSGSDARDSAVLADLRAAGARVEVGHAAEHLGDADTVVVSTAVREANPELAEARRRDLAVLHRSQALAALMAGRRAAAVAGTHGKTTTSSMLAVALQEAGLDPSYAIGGELTPGQPQQGRGARDGGGDVFVAEADESDGSFLAYSPAVAVVTNVEPDHLDHYGTAEAVEEAFAAFTRRIVPGGVLVACADDPGAARLAELARSEGVRVRTYGSAEGADVRLLGLTAEGGGVRAEVVTAAGSLGELRLRVPGEHNALNAAAALTAAVELGAAAGEALAGLATFGGARRRFELRGEVAGVRVVDDYAHHPTEVRAVLRAAREVAGGGRVLAVFQPHLVSRTRIFAADFGAALALADEVVVLDVYVAREDPDPAVTGALVASAVALPAAAVAYEPDRGAAVARLAGRARAGDVVLTLGAGDVTDLGPRLLDALGARP</sequence>
<comment type="function">
    <text evidence="14">Cell wall formation.</text>
</comment>
<evidence type="ECO:0000256" key="2">
    <source>
        <dbReference type="ARBA" id="ARBA00004752"/>
    </source>
</evidence>
<evidence type="ECO:0000256" key="3">
    <source>
        <dbReference type="ARBA" id="ARBA00012211"/>
    </source>
</evidence>
<reference evidence="18 19" key="1">
    <citation type="submission" date="2018-02" db="EMBL/GenBank/DDBJ databases">
        <title>Genomic Encyclopedia of Archaeal and Bacterial Type Strains, Phase II (KMG-II): from individual species to whole genera.</title>
        <authorList>
            <person name="Goeker M."/>
        </authorList>
    </citation>
    <scope>NUCLEOTIDE SEQUENCE [LARGE SCALE GENOMIC DNA]</scope>
    <source>
        <strain evidence="18 19">DSM 22857</strain>
    </source>
</reference>
<evidence type="ECO:0000259" key="15">
    <source>
        <dbReference type="Pfam" id="PF01225"/>
    </source>
</evidence>